<dbReference type="InterPro" id="IPR001841">
    <property type="entry name" value="Znf_RING"/>
</dbReference>
<dbReference type="PROSITE" id="PS50089">
    <property type="entry name" value="ZF_RING_2"/>
    <property type="match status" value="1"/>
</dbReference>
<dbReference type="SUPFAM" id="SSF57850">
    <property type="entry name" value="RING/U-box"/>
    <property type="match status" value="1"/>
</dbReference>
<keyword evidence="4 9" id="KW-0863">Zinc-finger</keyword>
<evidence type="ECO:0000256" key="9">
    <source>
        <dbReference type="PROSITE-ProRule" id="PRU00175"/>
    </source>
</evidence>
<dbReference type="SMART" id="SM00184">
    <property type="entry name" value="RING"/>
    <property type="match status" value="1"/>
</dbReference>
<dbReference type="GO" id="GO:0016020">
    <property type="term" value="C:membrane"/>
    <property type="evidence" value="ECO:0007669"/>
    <property type="project" value="UniProtKB-SubCell"/>
</dbReference>
<dbReference type="PANTHER" id="PTHR46539:SF1">
    <property type="entry name" value="E3 UBIQUITIN-PROTEIN LIGASE ATL42"/>
    <property type="match status" value="1"/>
</dbReference>
<evidence type="ECO:0000256" key="7">
    <source>
        <dbReference type="ARBA" id="ARBA00023136"/>
    </source>
</evidence>
<name>A0A7J7CR15_TRIWF</name>
<dbReference type="GO" id="GO:0008270">
    <property type="term" value="F:zinc ion binding"/>
    <property type="evidence" value="ECO:0007669"/>
    <property type="project" value="UniProtKB-KW"/>
</dbReference>
<comment type="similarity">
    <text evidence="8">Belongs to the RING-type zinc finger family. ATL subfamily.</text>
</comment>
<keyword evidence="3" id="KW-0479">Metal-binding</keyword>
<evidence type="ECO:0000256" key="5">
    <source>
        <dbReference type="ARBA" id="ARBA00022833"/>
    </source>
</evidence>
<evidence type="ECO:0000256" key="10">
    <source>
        <dbReference type="SAM" id="Phobius"/>
    </source>
</evidence>
<evidence type="ECO:0000256" key="2">
    <source>
        <dbReference type="ARBA" id="ARBA00022692"/>
    </source>
</evidence>
<evidence type="ECO:0000256" key="6">
    <source>
        <dbReference type="ARBA" id="ARBA00022989"/>
    </source>
</evidence>
<keyword evidence="6 10" id="KW-1133">Transmembrane helix</keyword>
<dbReference type="InParanoid" id="A0A7J7CR15"/>
<dbReference type="UniPathway" id="UPA00143"/>
<dbReference type="PANTHER" id="PTHR46539">
    <property type="entry name" value="E3 UBIQUITIN-PROTEIN LIGASE ATL42"/>
    <property type="match status" value="1"/>
</dbReference>
<protein>
    <recommendedName>
        <fullName evidence="11">RING-type domain-containing protein</fullName>
    </recommendedName>
</protein>
<keyword evidence="5" id="KW-0862">Zinc</keyword>
<comment type="caution">
    <text evidence="12">The sequence shown here is derived from an EMBL/GenBank/DDBJ whole genome shotgun (WGS) entry which is preliminary data.</text>
</comment>
<keyword evidence="2 10" id="KW-0812">Transmembrane</keyword>
<gene>
    <name evidence="12" type="ORF">HS088_TW14G00699</name>
</gene>
<reference evidence="12 13" key="1">
    <citation type="journal article" date="2020" name="Nat. Commun.">
        <title>Genome of Tripterygium wilfordii and identification of cytochrome P450 involved in triptolide biosynthesis.</title>
        <authorList>
            <person name="Tu L."/>
            <person name="Su P."/>
            <person name="Zhang Z."/>
            <person name="Gao L."/>
            <person name="Wang J."/>
            <person name="Hu T."/>
            <person name="Zhou J."/>
            <person name="Zhang Y."/>
            <person name="Zhao Y."/>
            <person name="Liu Y."/>
            <person name="Song Y."/>
            <person name="Tong Y."/>
            <person name="Lu Y."/>
            <person name="Yang J."/>
            <person name="Xu C."/>
            <person name="Jia M."/>
            <person name="Peters R.J."/>
            <person name="Huang L."/>
            <person name="Gao W."/>
        </authorList>
    </citation>
    <scope>NUCLEOTIDE SEQUENCE [LARGE SCALE GENOMIC DNA]</scope>
    <source>
        <strain evidence="13">cv. XIE 37</strain>
        <tissue evidence="12">Leaf</tissue>
    </source>
</reference>
<dbReference type="AlphaFoldDB" id="A0A7J7CR15"/>
<evidence type="ECO:0000313" key="12">
    <source>
        <dbReference type="EMBL" id="KAF5736555.1"/>
    </source>
</evidence>
<dbReference type="Pfam" id="PF13639">
    <property type="entry name" value="zf-RING_2"/>
    <property type="match status" value="1"/>
</dbReference>
<dbReference type="Proteomes" id="UP000593562">
    <property type="component" value="Unassembled WGS sequence"/>
</dbReference>
<evidence type="ECO:0000259" key="11">
    <source>
        <dbReference type="PROSITE" id="PS50089"/>
    </source>
</evidence>
<proteinExistence type="inferred from homology"/>
<dbReference type="FunCoup" id="A0A7J7CR15">
    <property type="interactions" value="250"/>
</dbReference>
<sequence>METTQDSQTYHWHYTELDHNFTIHGRTLFFVLALFCIVIIVTVLFLYARWVFRFHDNQILQPTSSRAWATRVLQGLDPATINSLPIKQHKYSTTVENSECCICLGLFEDGEKVKVLPQCYHCYHCECVDKWLSAHSSCPLCRASLNRNGIRLDGVKCHLDTCSLPVR</sequence>
<evidence type="ECO:0000256" key="4">
    <source>
        <dbReference type="ARBA" id="ARBA00022771"/>
    </source>
</evidence>
<dbReference type="Gene3D" id="3.30.40.10">
    <property type="entry name" value="Zinc/RING finger domain, C3HC4 (zinc finger)"/>
    <property type="match status" value="1"/>
</dbReference>
<dbReference type="InterPro" id="IPR013083">
    <property type="entry name" value="Znf_RING/FYVE/PHD"/>
</dbReference>
<comment type="subcellular location">
    <subcellularLocation>
        <location evidence="1">Membrane</location>
    </subcellularLocation>
</comment>
<evidence type="ECO:0000256" key="8">
    <source>
        <dbReference type="ARBA" id="ARBA00024209"/>
    </source>
</evidence>
<dbReference type="GO" id="GO:0016567">
    <property type="term" value="P:protein ubiquitination"/>
    <property type="evidence" value="ECO:0007669"/>
    <property type="project" value="UniProtKB-UniPathway"/>
</dbReference>
<evidence type="ECO:0000313" key="13">
    <source>
        <dbReference type="Proteomes" id="UP000593562"/>
    </source>
</evidence>
<dbReference type="EMBL" id="JAAARO010000014">
    <property type="protein sequence ID" value="KAF5736555.1"/>
    <property type="molecule type" value="Genomic_DNA"/>
</dbReference>
<feature type="domain" description="RING-type" evidence="11">
    <location>
        <begin position="100"/>
        <end position="142"/>
    </location>
</feature>
<keyword evidence="7 10" id="KW-0472">Membrane</keyword>
<accession>A0A7J7CR15</accession>
<evidence type="ECO:0000256" key="1">
    <source>
        <dbReference type="ARBA" id="ARBA00004370"/>
    </source>
</evidence>
<organism evidence="12 13">
    <name type="scientific">Tripterygium wilfordii</name>
    <name type="common">Thunder God vine</name>
    <dbReference type="NCBI Taxonomy" id="458696"/>
    <lineage>
        <taxon>Eukaryota</taxon>
        <taxon>Viridiplantae</taxon>
        <taxon>Streptophyta</taxon>
        <taxon>Embryophyta</taxon>
        <taxon>Tracheophyta</taxon>
        <taxon>Spermatophyta</taxon>
        <taxon>Magnoliopsida</taxon>
        <taxon>eudicotyledons</taxon>
        <taxon>Gunneridae</taxon>
        <taxon>Pentapetalae</taxon>
        <taxon>rosids</taxon>
        <taxon>fabids</taxon>
        <taxon>Celastrales</taxon>
        <taxon>Celastraceae</taxon>
        <taxon>Tripterygium</taxon>
    </lineage>
</organism>
<feature type="transmembrane region" description="Helical" evidence="10">
    <location>
        <begin position="27"/>
        <end position="48"/>
    </location>
</feature>
<keyword evidence="13" id="KW-1185">Reference proteome</keyword>
<evidence type="ECO:0000256" key="3">
    <source>
        <dbReference type="ARBA" id="ARBA00022723"/>
    </source>
</evidence>